<dbReference type="Proteomes" id="UP001595818">
    <property type="component" value="Unassembled WGS sequence"/>
</dbReference>
<evidence type="ECO:0000313" key="2">
    <source>
        <dbReference type="Proteomes" id="UP001595818"/>
    </source>
</evidence>
<dbReference type="RefSeq" id="WP_377069262.1">
    <property type="nucleotide sequence ID" value="NZ_JBHSJJ010000024.1"/>
</dbReference>
<keyword evidence="2" id="KW-1185">Reference proteome</keyword>
<proteinExistence type="predicted"/>
<reference evidence="2" key="1">
    <citation type="journal article" date="2019" name="Int. J. Syst. Evol. Microbiol.">
        <title>The Global Catalogue of Microorganisms (GCM) 10K type strain sequencing project: providing services to taxonomists for standard genome sequencing and annotation.</title>
        <authorList>
            <consortium name="The Broad Institute Genomics Platform"/>
            <consortium name="The Broad Institute Genome Sequencing Center for Infectious Disease"/>
            <person name="Wu L."/>
            <person name="Ma J."/>
        </authorList>
    </citation>
    <scope>NUCLEOTIDE SEQUENCE [LARGE SCALE GENOMIC DNA]</scope>
    <source>
        <strain evidence="2">CGMCC 4.7466</strain>
    </source>
</reference>
<comment type="caution">
    <text evidence="1">The sequence shown here is derived from an EMBL/GenBank/DDBJ whole genome shotgun (WGS) entry which is preliminary data.</text>
</comment>
<dbReference type="EMBL" id="JBHSJJ010000024">
    <property type="protein sequence ID" value="MFC4874932.1"/>
    <property type="molecule type" value="Genomic_DNA"/>
</dbReference>
<sequence>MRTSLLEIKALETHLLKSGSPQDRLVMNARLLLSHDLRIDLAAQKASYELIQKYGRRQLREEIKAVENEVFHSGNHPKFMERIRRIFGLNL</sequence>
<protein>
    <submittedName>
        <fullName evidence="1">Uncharacterized protein</fullName>
    </submittedName>
</protein>
<name>A0ABV9T8N9_9BACT</name>
<gene>
    <name evidence="1" type="ORF">ACFPFU_24730</name>
</gene>
<accession>A0ABV9T8N9</accession>
<organism evidence="1 2">
    <name type="scientific">Negadavirga shengliensis</name>
    <dbReference type="NCBI Taxonomy" id="1389218"/>
    <lineage>
        <taxon>Bacteria</taxon>
        <taxon>Pseudomonadati</taxon>
        <taxon>Bacteroidota</taxon>
        <taxon>Cytophagia</taxon>
        <taxon>Cytophagales</taxon>
        <taxon>Cyclobacteriaceae</taxon>
        <taxon>Negadavirga</taxon>
    </lineage>
</organism>
<evidence type="ECO:0000313" key="1">
    <source>
        <dbReference type="EMBL" id="MFC4874932.1"/>
    </source>
</evidence>